<sequence length="166" mass="19442">MMSPSNARLRNGPSTCSAMAHQVVNERDSRVPAYRRENVYLGPMTHLGYHWQAVLGWRRGQESQRCEYNKLVNSINLSGFASARRRALQGREVKSTWRVLYRIRISTGLPARSFKHHRPSPQAIYIVSIYQRVVIEHSHTMVCYLANWHRIELHSRRQHDRDPDPI</sequence>
<reference evidence="1 2" key="1">
    <citation type="journal article" date="2016" name="Mol. Biol. Evol.">
        <title>Comparative Genomics of Early-Diverging Mushroom-Forming Fungi Provides Insights into the Origins of Lignocellulose Decay Capabilities.</title>
        <authorList>
            <person name="Nagy L.G."/>
            <person name="Riley R."/>
            <person name="Tritt A."/>
            <person name="Adam C."/>
            <person name="Daum C."/>
            <person name="Floudas D."/>
            <person name="Sun H."/>
            <person name="Yadav J.S."/>
            <person name="Pangilinan J."/>
            <person name="Larsson K.H."/>
            <person name="Matsuura K."/>
            <person name="Barry K."/>
            <person name="Labutti K."/>
            <person name="Kuo R."/>
            <person name="Ohm R.A."/>
            <person name="Bhattacharya S.S."/>
            <person name="Shirouzu T."/>
            <person name="Yoshinaga Y."/>
            <person name="Martin F.M."/>
            <person name="Grigoriev I.V."/>
            <person name="Hibbett D.S."/>
        </authorList>
    </citation>
    <scope>NUCLEOTIDE SEQUENCE [LARGE SCALE GENOMIC DNA]</scope>
    <source>
        <strain evidence="1 2">L-15889</strain>
    </source>
</reference>
<name>A0A165UGH8_9APHY</name>
<gene>
    <name evidence="1" type="ORF">DAEQUDRAFT_10917</name>
</gene>
<dbReference type="EMBL" id="KV429032">
    <property type="protein sequence ID" value="KZT74877.1"/>
    <property type="molecule type" value="Genomic_DNA"/>
</dbReference>
<protein>
    <submittedName>
        <fullName evidence="1">Uncharacterized protein</fullName>
    </submittedName>
</protein>
<keyword evidence="2" id="KW-1185">Reference proteome</keyword>
<dbReference type="AlphaFoldDB" id="A0A165UGH8"/>
<organism evidence="1 2">
    <name type="scientific">Daedalea quercina L-15889</name>
    <dbReference type="NCBI Taxonomy" id="1314783"/>
    <lineage>
        <taxon>Eukaryota</taxon>
        <taxon>Fungi</taxon>
        <taxon>Dikarya</taxon>
        <taxon>Basidiomycota</taxon>
        <taxon>Agaricomycotina</taxon>
        <taxon>Agaricomycetes</taxon>
        <taxon>Polyporales</taxon>
        <taxon>Fomitopsis</taxon>
    </lineage>
</organism>
<proteinExistence type="predicted"/>
<accession>A0A165UGH8</accession>
<evidence type="ECO:0000313" key="2">
    <source>
        <dbReference type="Proteomes" id="UP000076727"/>
    </source>
</evidence>
<evidence type="ECO:0000313" key="1">
    <source>
        <dbReference type="EMBL" id="KZT74877.1"/>
    </source>
</evidence>
<dbReference type="Proteomes" id="UP000076727">
    <property type="component" value="Unassembled WGS sequence"/>
</dbReference>